<name>A0A2G9RQA5_AQUCT</name>
<dbReference type="AlphaFoldDB" id="A0A2G9RQA5"/>
<reference evidence="3" key="1">
    <citation type="journal article" date="2017" name="Nat. Commun.">
        <title>The North American bullfrog draft genome provides insight into hormonal regulation of long noncoding RNA.</title>
        <authorList>
            <person name="Hammond S.A."/>
            <person name="Warren R.L."/>
            <person name="Vandervalk B.P."/>
            <person name="Kucuk E."/>
            <person name="Khan H."/>
            <person name="Gibb E.A."/>
            <person name="Pandoh P."/>
            <person name="Kirk H."/>
            <person name="Zhao Y."/>
            <person name="Jones M."/>
            <person name="Mungall A.J."/>
            <person name="Coope R."/>
            <person name="Pleasance S."/>
            <person name="Moore R.A."/>
            <person name="Holt R.A."/>
            <person name="Round J.M."/>
            <person name="Ohora S."/>
            <person name="Walle B.V."/>
            <person name="Veldhoen N."/>
            <person name="Helbing C.C."/>
            <person name="Birol I."/>
        </authorList>
    </citation>
    <scope>NUCLEOTIDE SEQUENCE [LARGE SCALE GENOMIC DNA]</scope>
</reference>
<dbReference type="EMBL" id="KV931061">
    <property type="protein sequence ID" value="PIO30047.1"/>
    <property type="molecule type" value="Genomic_DNA"/>
</dbReference>
<accession>A0A2G9RQA5</accession>
<evidence type="ECO:0000313" key="3">
    <source>
        <dbReference type="Proteomes" id="UP000228934"/>
    </source>
</evidence>
<evidence type="ECO:0000256" key="1">
    <source>
        <dbReference type="SAM" id="MobiDB-lite"/>
    </source>
</evidence>
<protein>
    <submittedName>
        <fullName evidence="2">Uncharacterized protein</fullName>
    </submittedName>
</protein>
<gene>
    <name evidence="2" type="ORF">AB205_0217140</name>
</gene>
<sequence>MYICVTDDYRGNNCDYWGFMGWNTGGDWGYKPQSALDKKDKNGKSLLNRMTLLKTGTCSNSGRTGHNMKFTLTIENPSPTDAGTYVLGTWLVGSTGGMTGKFQLKDMYNSSDWQPPQPIAGTYVLGTWLVGSTGGMTGKFQLKDMYNSSDWQPPQPIANPLRPHIQKLGDMVAIADPTFDTMAAETGFSDVKLWMRYSAEKHNKTNCYGPFQRPPRVTVGTYSVVAPAPQPPPKAQFFYHCSTMACCFFFLDLEPNKEGGNTGETAEISKALDPQGRHQFFTSKIGGLRSPEVPEIRKAADDICVPRLWYYKRLHLLSDQTGPRVITFWSSFHASFLAVAQNFLEECYIWLKLGSSTCCCLEGPSWASEASAGGEGSVEGRLESDDLGSV</sequence>
<keyword evidence="3" id="KW-1185">Reference proteome</keyword>
<organism evidence="2 3">
    <name type="scientific">Aquarana catesbeiana</name>
    <name type="common">American bullfrog</name>
    <name type="synonym">Rana catesbeiana</name>
    <dbReference type="NCBI Taxonomy" id="8400"/>
    <lineage>
        <taxon>Eukaryota</taxon>
        <taxon>Metazoa</taxon>
        <taxon>Chordata</taxon>
        <taxon>Craniata</taxon>
        <taxon>Vertebrata</taxon>
        <taxon>Euteleostomi</taxon>
        <taxon>Amphibia</taxon>
        <taxon>Batrachia</taxon>
        <taxon>Anura</taxon>
        <taxon>Neobatrachia</taxon>
        <taxon>Ranoidea</taxon>
        <taxon>Ranidae</taxon>
        <taxon>Aquarana</taxon>
    </lineage>
</organism>
<feature type="region of interest" description="Disordered" evidence="1">
    <location>
        <begin position="367"/>
        <end position="390"/>
    </location>
</feature>
<dbReference type="OrthoDB" id="10579606at2759"/>
<proteinExistence type="predicted"/>
<evidence type="ECO:0000313" key="2">
    <source>
        <dbReference type="EMBL" id="PIO30047.1"/>
    </source>
</evidence>
<dbReference type="Proteomes" id="UP000228934">
    <property type="component" value="Unassembled WGS sequence"/>
</dbReference>